<sequence length="342" mass="36750">MLPENIHNREIRLRQRSNGMPNQNNFALVELPLPASQADKVLVKNRWFRVSISTRLMMSVEAEEVKGIPFPPLKIGDTLADAAIGQVIEAPIESGLTPGDFVMHPYGWREFASVDSQQCVALGKEIHDPAAYLGHGWTAYAALTQGIQVRKGDTVFVSSGAGAIGSMAGQIARRLGASKLIGSTGSADKAHWMREQLGYDATIERGKGTIAAQLQVSAPQGIDVFVDIVGGEQLEAAVSQAREHARYVLLGALSAELADKQSTKIAPVEIDSFALIVKGVTLKGYSADENPEVFNRWIDQLGHPDWQDIHFASSLYQGLDSAPQALADACSGKARGVVLVAL</sequence>
<dbReference type="SUPFAM" id="SSF51735">
    <property type="entry name" value="NAD(P)-binding Rossmann-fold domains"/>
    <property type="match status" value="1"/>
</dbReference>
<name>A0A1X1D4S7_9GAMM</name>
<evidence type="ECO:0000313" key="3">
    <source>
        <dbReference type="EMBL" id="ORM71685.1"/>
    </source>
</evidence>
<evidence type="ECO:0000259" key="2">
    <source>
        <dbReference type="SMART" id="SM00829"/>
    </source>
</evidence>
<dbReference type="Proteomes" id="UP000193558">
    <property type="component" value="Unassembled WGS sequence"/>
</dbReference>
<proteinExistence type="predicted"/>
<dbReference type="GO" id="GO:0016628">
    <property type="term" value="F:oxidoreductase activity, acting on the CH-CH group of donors, NAD or NADP as acceptor"/>
    <property type="evidence" value="ECO:0007669"/>
    <property type="project" value="InterPro"/>
</dbReference>
<dbReference type="EMBL" id="MLFR01000001">
    <property type="protein sequence ID" value="ORM71685.1"/>
    <property type="molecule type" value="Genomic_DNA"/>
</dbReference>
<comment type="caution">
    <text evidence="3">The sequence shown here is derived from an EMBL/GenBank/DDBJ whole genome shotgun (WGS) entry which is preliminary data.</text>
</comment>
<evidence type="ECO:0000313" key="4">
    <source>
        <dbReference type="Proteomes" id="UP000193558"/>
    </source>
</evidence>
<dbReference type="RefSeq" id="WP_084931303.1">
    <property type="nucleotide sequence ID" value="NZ_MLFR01000001.1"/>
</dbReference>
<dbReference type="InterPro" id="IPR045010">
    <property type="entry name" value="MDR_fam"/>
</dbReference>
<dbReference type="PANTHER" id="PTHR43205:SF7">
    <property type="entry name" value="PROSTAGLANDIN REDUCTASE 1"/>
    <property type="match status" value="1"/>
</dbReference>
<dbReference type="AlphaFoldDB" id="A0A1X1D4S7"/>
<reference evidence="3 4" key="1">
    <citation type="journal article" date="2017" name="Antonie Van Leeuwenhoek">
        <title>Phylogenomic resolution of the bacterial genus Pantoea and its relationship with Erwinia and Tatumella.</title>
        <authorList>
            <person name="Palmer M."/>
            <person name="Steenkamp E.T."/>
            <person name="Coetzee M.P."/>
            <person name="Chan W.Y."/>
            <person name="van Zyl E."/>
            <person name="De Maayer P."/>
            <person name="Coutinho T.A."/>
            <person name="Blom J."/>
            <person name="Smits T.H."/>
            <person name="Duffy B."/>
            <person name="Venter S.N."/>
        </authorList>
    </citation>
    <scope>NUCLEOTIDE SEQUENCE [LARGE SCALE GENOMIC DNA]</scope>
    <source>
        <strain evidence="3 4">LMG 26275</strain>
    </source>
</reference>
<dbReference type="InterPro" id="IPR011032">
    <property type="entry name" value="GroES-like_sf"/>
</dbReference>
<dbReference type="OrthoDB" id="9805663at2"/>
<dbReference type="Gene3D" id="3.40.50.720">
    <property type="entry name" value="NAD(P)-binding Rossmann-like Domain"/>
    <property type="match status" value="1"/>
</dbReference>
<dbReference type="PANTHER" id="PTHR43205">
    <property type="entry name" value="PROSTAGLANDIN REDUCTASE"/>
    <property type="match status" value="1"/>
</dbReference>
<accession>A0A1X1D4S7</accession>
<dbReference type="Pfam" id="PF16884">
    <property type="entry name" value="ADH_N_2"/>
    <property type="match status" value="1"/>
</dbReference>
<organism evidence="3 4">
    <name type="scientific">Pantoea rwandensis</name>
    <dbReference type="NCBI Taxonomy" id="1076550"/>
    <lineage>
        <taxon>Bacteria</taxon>
        <taxon>Pseudomonadati</taxon>
        <taxon>Pseudomonadota</taxon>
        <taxon>Gammaproteobacteria</taxon>
        <taxon>Enterobacterales</taxon>
        <taxon>Erwiniaceae</taxon>
        <taxon>Pantoea</taxon>
    </lineage>
</organism>
<evidence type="ECO:0000256" key="1">
    <source>
        <dbReference type="ARBA" id="ARBA00023002"/>
    </source>
</evidence>
<dbReference type="SMART" id="SM00829">
    <property type="entry name" value="PKS_ER"/>
    <property type="match status" value="1"/>
</dbReference>
<gene>
    <name evidence="3" type="ORF">HA51_01005</name>
</gene>
<dbReference type="SUPFAM" id="SSF50129">
    <property type="entry name" value="GroES-like"/>
    <property type="match status" value="1"/>
</dbReference>
<keyword evidence="1" id="KW-0560">Oxidoreductase</keyword>
<dbReference type="InterPro" id="IPR041694">
    <property type="entry name" value="ADH_N_2"/>
</dbReference>
<dbReference type="Gene3D" id="3.90.180.10">
    <property type="entry name" value="Medium-chain alcohol dehydrogenases, catalytic domain"/>
    <property type="match status" value="1"/>
</dbReference>
<dbReference type="InterPro" id="IPR013149">
    <property type="entry name" value="ADH-like_C"/>
</dbReference>
<dbReference type="InterPro" id="IPR020843">
    <property type="entry name" value="ER"/>
</dbReference>
<protein>
    <submittedName>
        <fullName evidence="3">NADP-dependent oxidoreductase</fullName>
    </submittedName>
</protein>
<dbReference type="CDD" id="cd05288">
    <property type="entry name" value="PGDH"/>
    <property type="match status" value="1"/>
</dbReference>
<dbReference type="InterPro" id="IPR036291">
    <property type="entry name" value="NAD(P)-bd_dom_sf"/>
</dbReference>
<dbReference type="Pfam" id="PF00107">
    <property type="entry name" value="ADH_zinc_N"/>
    <property type="match status" value="1"/>
</dbReference>
<feature type="domain" description="Enoyl reductase (ER)" evidence="2">
    <location>
        <begin position="22"/>
        <end position="340"/>
    </location>
</feature>